<dbReference type="EMBL" id="QGKW02000276">
    <property type="protein sequence ID" value="KAF2609097.1"/>
    <property type="molecule type" value="Genomic_DNA"/>
</dbReference>
<dbReference type="Proteomes" id="UP000712281">
    <property type="component" value="Unassembled WGS sequence"/>
</dbReference>
<dbReference type="AlphaFoldDB" id="A0A8S9LSR4"/>
<accession>A0A8S9LSR4</accession>
<gene>
    <name evidence="1" type="ORF">F2Q68_00044063</name>
</gene>
<organism evidence="1 2">
    <name type="scientific">Brassica cretica</name>
    <name type="common">Mustard</name>
    <dbReference type="NCBI Taxonomy" id="69181"/>
    <lineage>
        <taxon>Eukaryota</taxon>
        <taxon>Viridiplantae</taxon>
        <taxon>Streptophyta</taxon>
        <taxon>Embryophyta</taxon>
        <taxon>Tracheophyta</taxon>
        <taxon>Spermatophyta</taxon>
        <taxon>Magnoliopsida</taxon>
        <taxon>eudicotyledons</taxon>
        <taxon>Gunneridae</taxon>
        <taxon>Pentapetalae</taxon>
        <taxon>rosids</taxon>
        <taxon>malvids</taxon>
        <taxon>Brassicales</taxon>
        <taxon>Brassicaceae</taxon>
        <taxon>Brassiceae</taxon>
        <taxon>Brassica</taxon>
    </lineage>
</organism>
<protein>
    <submittedName>
        <fullName evidence="1">Uncharacterized protein</fullName>
    </submittedName>
</protein>
<sequence>MAGHIRLFGVDRYLVDVVDRYLVDVVDRHSQRKRFQLGLIPLALVLLQIADLSSLLSSSKLMSEMDFERPSSGVHQDLVNILGMVLAVVDRCSSVVVDRCSHVAVDRLHFVVVVLSDPKSGVDRCSADDIDRCSAVDVGQHQYELPMDMQLSTRKASPSSFSCSSTSPKSSSEMALTWCLSLSTAFPLTIASYFFTASAV</sequence>
<proteinExistence type="predicted"/>
<comment type="caution">
    <text evidence="1">The sequence shown here is derived from an EMBL/GenBank/DDBJ whole genome shotgun (WGS) entry which is preliminary data.</text>
</comment>
<name>A0A8S9LSR4_BRACR</name>
<reference evidence="1" key="1">
    <citation type="submission" date="2019-12" db="EMBL/GenBank/DDBJ databases">
        <title>Genome sequencing and annotation of Brassica cretica.</title>
        <authorList>
            <person name="Studholme D.J."/>
            <person name="Sarris P.F."/>
        </authorList>
    </citation>
    <scope>NUCLEOTIDE SEQUENCE</scope>
    <source>
        <strain evidence="1">PFS-001/15</strain>
        <tissue evidence="1">Leaf</tissue>
    </source>
</reference>
<evidence type="ECO:0000313" key="2">
    <source>
        <dbReference type="Proteomes" id="UP000712281"/>
    </source>
</evidence>
<evidence type="ECO:0000313" key="1">
    <source>
        <dbReference type="EMBL" id="KAF2609097.1"/>
    </source>
</evidence>